<keyword evidence="9 13" id="KW-0472">Membrane</keyword>
<comment type="caution">
    <text evidence="15">The sequence shown here is derived from an EMBL/GenBank/DDBJ whole genome shotgun (WGS) entry which is preliminary data.</text>
</comment>
<dbReference type="RefSeq" id="WP_261199034.1">
    <property type="nucleotide sequence ID" value="NZ_JAMXFF010000026.1"/>
</dbReference>
<keyword evidence="8 13" id="KW-0793">Thylakoid</keyword>
<protein>
    <recommendedName>
        <fullName evidence="13">ATP synthase subunit beta</fullName>
        <ecNumber evidence="13">7.1.2.2</ecNumber>
    </recommendedName>
    <alternativeName>
        <fullName evidence="13">ATP synthase F1 sector subunit beta</fullName>
    </alternativeName>
    <alternativeName>
        <fullName evidence="13">F-ATPase subunit beta</fullName>
    </alternativeName>
</protein>
<proteinExistence type="inferred from homology"/>
<keyword evidence="11 13" id="KW-0066">ATP synthesis</keyword>
<comment type="subunit">
    <text evidence="12">F-type ATPases have 2 components, CF(1) - the catalytic core - and CF(0) - the membrane proton channel. CF(1) has five subunits: alpha(3), beta(3), gamma(1), delta(1), epsilon(1). CF(0) has four main subunits: a(1), b(1), b'(1) and c(9-12).</text>
</comment>
<dbReference type="InterPro" id="IPR027417">
    <property type="entry name" value="P-loop_NTPase"/>
</dbReference>
<dbReference type="SUPFAM" id="SSF50615">
    <property type="entry name" value="N-terminal domain of alpha and beta subunits of F1 ATP synthase"/>
    <property type="match status" value="1"/>
</dbReference>
<evidence type="ECO:0000256" key="1">
    <source>
        <dbReference type="ARBA" id="ARBA00004370"/>
    </source>
</evidence>
<reference evidence="15 16" key="1">
    <citation type="journal article" date="2022" name="Front. Microbiol.">
        <title>High genomic differentiation and limited gene flow indicate recent cryptic speciation within the genus Laspinema (cyanobacteria).</title>
        <authorList>
            <person name="Stanojkovic A."/>
            <person name="Skoupy S."/>
            <person name="Skaloud P."/>
            <person name="Dvorak P."/>
        </authorList>
    </citation>
    <scope>NUCLEOTIDE SEQUENCE [LARGE SCALE GENOMIC DNA]</scope>
    <source>
        <strain evidence="15 16">D2a</strain>
    </source>
</reference>
<comment type="catalytic activity">
    <reaction evidence="13">
        <text>ATP + H2O + 4 H(+)(in) = ADP + phosphate + 5 H(+)(out)</text>
        <dbReference type="Rhea" id="RHEA:57720"/>
        <dbReference type="ChEBI" id="CHEBI:15377"/>
        <dbReference type="ChEBI" id="CHEBI:15378"/>
        <dbReference type="ChEBI" id="CHEBI:30616"/>
        <dbReference type="ChEBI" id="CHEBI:43474"/>
        <dbReference type="ChEBI" id="CHEBI:456216"/>
        <dbReference type="EC" id="7.1.2.2"/>
    </reaction>
</comment>
<keyword evidence="16" id="KW-1185">Reference proteome</keyword>
<evidence type="ECO:0000256" key="3">
    <source>
        <dbReference type="ARBA" id="ARBA00022448"/>
    </source>
</evidence>
<keyword evidence="6 13" id="KW-1278">Translocase</keyword>
<dbReference type="Pfam" id="PF22919">
    <property type="entry name" value="ATP-synt_VA_C"/>
    <property type="match status" value="1"/>
</dbReference>
<dbReference type="PANTHER" id="PTHR15184:SF71">
    <property type="entry name" value="ATP SYNTHASE SUBUNIT BETA, MITOCHONDRIAL"/>
    <property type="match status" value="1"/>
</dbReference>
<dbReference type="InterPro" id="IPR036121">
    <property type="entry name" value="ATPase_F1/V1/A1_a/bsu_N_sf"/>
</dbReference>
<dbReference type="InterPro" id="IPR050053">
    <property type="entry name" value="ATPase_alpha/beta_chains"/>
</dbReference>
<dbReference type="Gene3D" id="1.10.1140.10">
    <property type="entry name" value="Bovine Mitochondrial F1-atpase, Atp Synthase Beta Chain, Chain D, domain 3"/>
    <property type="match status" value="1"/>
</dbReference>
<comment type="subcellular location">
    <subcellularLocation>
        <location evidence="13">Cellular thylakoid membrane</location>
        <topology evidence="13">Peripheral membrane protein</topology>
    </subcellularLocation>
    <subcellularLocation>
        <location evidence="1">Membrane</location>
    </subcellularLocation>
</comment>
<evidence type="ECO:0000256" key="6">
    <source>
        <dbReference type="ARBA" id="ARBA00022967"/>
    </source>
</evidence>
<keyword evidence="13" id="KW-0375">Hydrogen ion transport</keyword>
<dbReference type="HAMAP" id="MF_01347">
    <property type="entry name" value="ATP_synth_beta_bact"/>
    <property type="match status" value="1"/>
</dbReference>
<dbReference type="InterPro" id="IPR020003">
    <property type="entry name" value="ATPase_a/bsu_AS"/>
</dbReference>
<evidence type="ECO:0000256" key="7">
    <source>
        <dbReference type="ARBA" id="ARBA00023065"/>
    </source>
</evidence>
<dbReference type="CDD" id="cd01133">
    <property type="entry name" value="F1-ATPase_beta_CD"/>
    <property type="match status" value="1"/>
</dbReference>
<keyword evidence="4 13" id="KW-0547">Nucleotide-binding</keyword>
<evidence type="ECO:0000256" key="13">
    <source>
        <dbReference type="HAMAP-Rule" id="MF_01347"/>
    </source>
</evidence>
<dbReference type="CDD" id="cd18115">
    <property type="entry name" value="ATP-synt_F1_beta_N"/>
    <property type="match status" value="1"/>
</dbReference>
<evidence type="ECO:0000259" key="14">
    <source>
        <dbReference type="SMART" id="SM00382"/>
    </source>
</evidence>
<dbReference type="Pfam" id="PF02874">
    <property type="entry name" value="ATP-synt_ab_N"/>
    <property type="match status" value="1"/>
</dbReference>
<comment type="function">
    <text evidence="13">Produces ATP from ADP in the presence of a proton gradient across the membrane. The catalytic sites are hosted primarily by the beta subunits.</text>
</comment>
<dbReference type="NCBIfam" id="TIGR01039">
    <property type="entry name" value="atpD"/>
    <property type="match status" value="1"/>
</dbReference>
<keyword evidence="5 13" id="KW-0067">ATP-binding</keyword>
<feature type="binding site" evidence="13">
    <location>
        <begin position="162"/>
        <end position="169"/>
    </location>
    <ligand>
        <name>ATP</name>
        <dbReference type="ChEBI" id="CHEBI:30616"/>
    </ligand>
</feature>
<evidence type="ECO:0000256" key="5">
    <source>
        <dbReference type="ARBA" id="ARBA00022840"/>
    </source>
</evidence>
<keyword evidence="3 13" id="KW-0813">Transport</keyword>
<evidence type="ECO:0000256" key="8">
    <source>
        <dbReference type="ARBA" id="ARBA00023078"/>
    </source>
</evidence>
<dbReference type="InterPro" id="IPR003593">
    <property type="entry name" value="AAA+_ATPase"/>
</dbReference>
<feature type="domain" description="AAA+ ATPase" evidence="14">
    <location>
        <begin position="154"/>
        <end position="346"/>
    </location>
</feature>
<dbReference type="EMBL" id="JAMXFF010000026">
    <property type="protein sequence ID" value="MCT7968004.1"/>
    <property type="molecule type" value="Genomic_DNA"/>
</dbReference>
<evidence type="ECO:0000256" key="12">
    <source>
        <dbReference type="ARBA" id="ARBA00026013"/>
    </source>
</evidence>
<evidence type="ECO:0000256" key="10">
    <source>
        <dbReference type="ARBA" id="ARBA00023196"/>
    </source>
</evidence>
<dbReference type="SUPFAM" id="SSF47917">
    <property type="entry name" value="C-terminal domain of alpha and beta subunits of F1 ATP synthase"/>
    <property type="match status" value="1"/>
</dbReference>
<dbReference type="Pfam" id="PF00006">
    <property type="entry name" value="ATP-synt_ab"/>
    <property type="match status" value="1"/>
</dbReference>
<dbReference type="InterPro" id="IPR000194">
    <property type="entry name" value="ATPase_F1/V1/A1_a/bsu_nucl-bd"/>
</dbReference>
<evidence type="ECO:0000256" key="9">
    <source>
        <dbReference type="ARBA" id="ARBA00023136"/>
    </source>
</evidence>
<keyword evidence="7 13" id="KW-0406">Ion transport</keyword>
<dbReference type="SMART" id="SM00382">
    <property type="entry name" value="AAA"/>
    <property type="match status" value="1"/>
</dbReference>
<gene>
    <name evidence="13 15" type="primary">atpD</name>
    <name evidence="13" type="synonym">atpB</name>
    <name evidence="15" type="ORF">NG799_16960</name>
</gene>
<evidence type="ECO:0000313" key="16">
    <source>
        <dbReference type="Proteomes" id="UP001525890"/>
    </source>
</evidence>
<evidence type="ECO:0000256" key="2">
    <source>
        <dbReference type="ARBA" id="ARBA00008936"/>
    </source>
</evidence>
<accession>A0ABT2MTE2</accession>
<organism evidence="15 16">
    <name type="scientific">Laspinema palackyanum D2a</name>
    <dbReference type="NCBI Taxonomy" id="2953684"/>
    <lineage>
        <taxon>Bacteria</taxon>
        <taxon>Bacillati</taxon>
        <taxon>Cyanobacteriota</taxon>
        <taxon>Cyanophyceae</taxon>
        <taxon>Oscillatoriophycideae</taxon>
        <taxon>Oscillatoriales</taxon>
        <taxon>Laspinemataceae</taxon>
        <taxon>Laspinema</taxon>
        <taxon>Laspinema palackyanum</taxon>
    </lineage>
</organism>
<dbReference type="PANTHER" id="PTHR15184">
    <property type="entry name" value="ATP SYNTHASE"/>
    <property type="match status" value="1"/>
</dbReference>
<dbReference type="InterPro" id="IPR024034">
    <property type="entry name" value="ATPase_F1/V1_b/a_C"/>
</dbReference>
<evidence type="ECO:0000256" key="11">
    <source>
        <dbReference type="ARBA" id="ARBA00023310"/>
    </source>
</evidence>
<dbReference type="PROSITE" id="PS00152">
    <property type="entry name" value="ATPASE_ALPHA_BETA"/>
    <property type="match status" value="1"/>
</dbReference>
<name>A0ABT2MTE2_9CYAN</name>
<dbReference type="InterPro" id="IPR055190">
    <property type="entry name" value="ATP-synt_VA_C"/>
</dbReference>
<dbReference type="InterPro" id="IPR005722">
    <property type="entry name" value="ATP_synth_F1_bsu"/>
</dbReference>
<evidence type="ECO:0000313" key="15">
    <source>
        <dbReference type="EMBL" id="MCT7968004.1"/>
    </source>
</evidence>
<comment type="similarity">
    <text evidence="2 13">Belongs to the ATPase alpha/beta chains family.</text>
</comment>
<dbReference type="Gene3D" id="3.40.50.300">
    <property type="entry name" value="P-loop containing nucleotide triphosphate hydrolases"/>
    <property type="match status" value="1"/>
</dbReference>
<dbReference type="EC" id="7.1.2.2" evidence="13"/>
<dbReference type="Gene3D" id="2.40.10.170">
    <property type="match status" value="1"/>
</dbReference>
<dbReference type="SUPFAM" id="SSF52540">
    <property type="entry name" value="P-loop containing nucleoside triphosphate hydrolases"/>
    <property type="match status" value="1"/>
</dbReference>
<dbReference type="InterPro" id="IPR004100">
    <property type="entry name" value="ATPase_F1/V1/A1_a/bsu_N"/>
</dbReference>
<evidence type="ECO:0000256" key="4">
    <source>
        <dbReference type="ARBA" id="ARBA00022741"/>
    </source>
</evidence>
<keyword evidence="10 13" id="KW-0139">CF(1)</keyword>
<sequence length="482" mass="51766">MVATAEKTNVGHITQIIGPVIDAKFPAGNMPQIYNALKITGQNDAGQEVSVTCEVQQLLGDNQVRAVAMSGTDGLVRGMEVVDTGKAISVPVGTCTLGRIFNVIGEPVDNKGPVNAEQTLSIHRSAPAFTELETKPSIQETGIKVIDLLAPYRRGGKVGLFGGAGVGKTVIIQELINNIAKAHGGVSVFGGVGERTREGNDLYNEFIESKVINIDNLPESKVALVYGQMNEPPGARMRVGLSALTMAEYFRDVNKQDVLLFIDNIFRFVQAGSEVSALLGRMPSAVGYQPTLATEMGELQERITSTTEGSITSIQAVYVPADDLTDPAPATTFAHLDATTVLSRGLASKGIYPAVDPLDSTSTMLQPSVVGAEHYDTARAVQATLQRYKELQDIIAILGLDELSEDDRLTVARARKMERFLSQPFFVAEVFTGSPGKYVKLEDTIKGFQMILSGKLDDLPEQAFYLVGDINEAIAKAEKMKG</sequence>
<dbReference type="Proteomes" id="UP001525890">
    <property type="component" value="Unassembled WGS sequence"/>
</dbReference>
<dbReference type="CDD" id="cd18110">
    <property type="entry name" value="ATP-synt_F1_beta_C"/>
    <property type="match status" value="1"/>
</dbReference>